<keyword evidence="6" id="KW-0560">Oxidoreductase</keyword>
<evidence type="ECO:0000256" key="3">
    <source>
        <dbReference type="ARBA" id="ARBA00022630"/>
    </source>
</evidence>
<dbReference type="Proteomes" id="UP001059824">
    <property type="component" value="Chromosome"/>
</dbReference>
<dbReference type="EC" id="1.1.2.4" evidence="7"/>
<evidence type="ECO:0000256" key="4">
    <source>
        <dbReference type="ARBA" id="ARBA00022827"/>
    </source>
</evidence>
<keyword evidence="5" id="KW-0809">Transit peptide</keyword>
<evidence type="ECO:0000313" key="9">
    <source>
        <dbReference type="EMBL" id="QHN42876.1"/>
    </source>
</evidence>
<evidence type="ECO:0000313" key="10">
    <source>
        <dbReference type="Proteomes" id="UP001059824"/>
    </source>
</evidence>
<evidence type="ECO:0000256" key="5">
    <source>
        <dbReference type="ARBA" id="ARBA00022946"/>
    </source>
</evidence>
<proteinExistence type="inferred from homology"/>
<dbReference type="SUPFAM" id="SSF55103">
    <property type="entry name" value="FAD-linked oxidases, C-terminal domain"/>
    <property type="match status" value="1"/>
</dbReference>
<keyword evidence="3" id="KW-0285">Flavoprotein</keyword>
<evidence type="ECO:0000259" key="8">
    <source>
        <dbReference type="PROSITE" id="PS51387"/>
    </source>
</evidence>
<organism evidence="9 10">
    <name type="scientific">Candidatus Mycosynbacter amalyticus</name>
    <dbReference type="NCBI Taxonomy" id="2665156"/>
    <lineage>
        <taxon>Bacteria</taxon>
        <taxon>Candidatus Saccharimonadota</taxon>
        <taxon>Candidatus Saccharimonadota incertae sedis</taxon>
        <taxon>Candidatus Mycosynbacter</taxon>
    </lineage>
</organism>
<evidence type="ECO:0000256" key="7">
    <source>
        <dbReference type="ARBA" id="ARBA00038897"/>
    </source>
</evidence>
<dbReference type="InterPro" id="IPR016169">
    <property type="entry name" value="FAD-bd_PCMH_sub2"/>
</dbReference>
<keyword evidence="10" id="KW-1185">Reference proteome</keyword>
<dbReference type="Pfam" id="PF02913">
    <property type="entry name" value="FAD-oxidase_C"/>
    <property type="match status" value="1"/>
</dbReference>
<dbReference type="GO" id="GO:0004458">
    <property type="term" value="F:D-lactate dehydrogenase (cytochrome) activity"/>
    <property type="evidence" value="ECO:0007669"/>
    <property type="project" value="UniProtKB-EC"/>
</dbReference>
<comment type="cofactor">
    <cofactor evidence="1">
        <name>FAD</name>
        <dbReference type="ChEBI" id="CHEBI:57692"/>
    </cofactor>
</comment>
<evidence type="ECO:0000256" key="2">
    <source>
        <dbReference type="ARBA" id="ARBA00008000"/>
    </source>
</evidence>
<dbReference type="GO" id="GO:1903457">
    <property type="term" value="P:lactate catabolic process"/>
    <property type="evidence" value="ECO:0007669"/>
    <property type="project" value="TreeGrafter"/>
</dbReference>
<gene>
    <name evidence="9" type="ORF">GII36_03355</name>
</gene>
<dbReference type="RefSeq" id="WP_260762457.1">
    <property type="nucleotide sequence ID" value="NZ_CP045921.1"/>
</dbReference>
<evidence type="ECO:0000256" key="6">
    <source>
        <dbReference type="ARBA" id="ARBA00023002"/>
    </source>
</evidence>
<dbReference type="AlphaFoldDB" id="A0A857MJZ5"/>
<dbReference type="EMBL" id="CP045921">
    <property type="protein sequence ID" value="QHN42876.1"/>
    <property type="molecule type" value="Genomic_DNA"/>
</dbReference>
<dbReference type="PANTHER" id="PTHR11748">
    <property type="entry name" value="D-LACTATE DEHYDROGENASE"/>
    <property type="match status" value="1"/>
</dbReference>
<dbReference type="KEGG" id="mama:GII36_03355"/>
<dbReference type="PROSITE" id="PS51387">
    <property type="entry name" value="FAD_PCMH"/>
    <property type="match status" value="1"/>
</dbReference>
<feature type="domain" description="FAD-binding PCMH-type" evidence="8">
    <location>
        <begin position="32"/>
        <end position="268"/>
    </location>
</feature>
<protein>
    <recommendedName>
        <fullName evidence="7">D-lactate dehydrogenase (cytochrome)</fullName>
        <ecNumber evidence="7">1.1.2.4</ecNumber>
    </recommendedName>
</protein>
<sequence>MSKISQYLNEHLLGEVTTNAAVRRELSTDASMLTLTPEIVAYPRVTNDIRKVLRFTHQLAGKGHAISVTARGSGTDQTGAAITQGIVVNTTAHMNQIFEFDSKQRLVRVQPGANFGALQTALKLQGYHVPAFPDSYEYSTIGGAVANNASGRLSGRHGAIDESVAELEVVLTNGDVIQTKRLSKKELGKKKGLQTLEGEIYRSIDNLIEDNTELIDEQLNTGAINNVGYANLAKVKQKNGSFDLTPLFVGAQGTLGVISEMILKAEFYNAETSVATIAVPDANNFVDLVDELRAVEPDAIEVFDGPLATLAREHGKKYSIFAQLDGESGSPSVVAGLILCTIQDFSDRVRKKKLKKIKKLVEKYGAVMETAEKPDLVRELVSLRGVVYSAVYSEEKAGVVPSLFRGVYIPHDRFAEFHDALALLEKTTGIHLPYSGFATDGVYSFWPQFTFRGATDKQKLFKLYDAFTKVVYDHGGSVVAEAGEGRLKTPFIDKRSDSRLADMFSSLRAVFDPYTTLNAGVKEPTELRSVVAHLRTGYDGIDFADFSSTS</sequence>
<dbReference type="PANTHER" id="PTHR11748:SF111">
    <property type="entry name" value="D-LACTATE DEHYDROGENASE, MITOCHONDRIAL-RELATED"/>
    <property type="match status" value="1"/>
</dbReference>
<dbReference type="InterPro" id="IPR004113">
    <property type="entry name" value="FAD-bd_oxidored_4_C"/>
</dbReference>
<dbReference type="SUPFAM" id="SSF56176">
    <property type="entry name" value="FAD-binding/transporter-associated domain-like"/>
    <property type="match status" value="1"/>
</dbReference>
<dbReference type="InterPro" id="IPR016167">
    <property type="entry name" value="FAD-bd_PCMH_sub1"/>
</dbReference>
<comment type="similarity">
    <text evidence="2">Belongs to the FAD-binding oxidoreductase/transferase type 4 family.</text>
</comment>
<dbReference type="Pfam" id="PF01565">
    <property type="entry name" value="FAD_binding_4"/>
    <property type="match status" value="1"/>
</dbReference>
<dbReference type="InterPro" id="IPR016166">
    <property type="entry name" value="FAD-bd_PCMH"/>
</dbReference>
<evidence type="ECO:0000256" key="1">
    <source>
        <dbReference type="ARBA" id="ARBA00001974"/>
    </source>
</evidence>
<dbReference type="GO" id="GO:0008720">
    <property type="term" value="F:D-lactate dehydrogenase (NAD+) activity"/>
    <property type="evidence" value="ECO:0007669"/>
    <property type="project" value="TreeGrafter"/>
</dbReference>
<reference evidence="9" key="1">
    <citation type="journal article" date="2021" name="Nat. Microbiol.">
        <title>Cocultivation of an ultrasmall environmental parasitic bacterium with lytic ability against bacteria associated with wastewater foams.</title>
        <authorList>
            <person name="Batinovic S."/>
            <person name="Rose J.J.A."/>
            <person name="Ratcliffe J."/>
            <person name="Seviour R.J."/>
            <person name="Petrovski S."/>
        </authorList>
    </citation>
    <scope>NUCLEOTIDE SEQUENCE</scope>
    <source>
        <strain evidence="9">JR1</strain>
    </source>
</reference>
<dbReference type="Gene3D" id="3.30.465.10">
    <property type="match status" value="1"/>
</dbReference>
<keyword evidence="4" id="KW-0274">FAD</keyword>
<dbReference type="InterPro" id="IPR036318">
    <property type="entry name" value="FAD-bd_PCMH-like_sf"/>
</dbReference>
<dbReference type="InterPro" id="IPR006094">
    <property type="entry name" value="Oxid_FAD_bind_N"/>
</dbReference>
<accession>A0A857MJZ5</accession>
<name>A0A857MJZ5_9BACT</name>
<dbReference type="GO" id="GO:0071949">
    <property type="term" value="F:FAD binding"/>
    <property type="evidence" value="ECO:0007669"/>
    <property type="project" value="InterPro"/>
</dbReference>
<dbReference type="Gene3D" id="3.30.43.10">
    <property type="entry name" value="Uridine Diphospho-n-acetylenolpyruvylglucosamine Reductase, domain 2"/>
    <property type="match status" value="1"/>
</dbReference>
<dbReference type="InterPro" id="IPR016164">
    <property type="entry name" value="FAD-linked_Oxase-like_C"/>
</dbReference>